<sequence length="203" mass="22046">MEVENRFITIKEYVQGSPSESDLEVRKGSVVLKVEEGSNDVVVKNIYVSIDPYQINRMKKLSPSQSAINFATRLVPGQGIDAYGIGKVVASANPDFEKDDTVVGLLGWEEYSVVRSAFFLRKIDSTEFPLSYHAGLLGLSGLTAYAGFYNVCKPKKGEKVFVSAASGSVGNVVGQLAKLFGCYVVGCAGSKKKVFSGRNRHIF</sequence>
<comment type="caution">
    <text evidence="1">The sequence shown here is derived from an EMBL/GenBank/DDBJ whole genome shotgun (WGS) entry which is preliminary data.</text>
</comment>
<evidence type="ECO:0000313" key="2">
    <source>
        <dbReference type="Proteomes" id="UP001234297"/>
    </source>
</evidence>
<accession>A0ACC2MGN5</accession>
<name>A0ACC2MGN5_PERAE</name>
<gene>
    <name evidence="1" type="ORF">MRB53_006296</name>
</gene>
<organism evidence="1 2">
    <name type="scientific">Persea americana</name>
    <name type="common">Avocado</name>
    <dbReference type="NCBI Taxonomy" id="3435"/>
    <lineage>
        <taxon>Eukaryota</taxon>
        <taxon>Viridiplantae</taxon>
        <taxon>Streptophyta</taxon>
        <taxon>Embryophyta</taxon>
        <taxon>Tracheophyta</taxon>
        <taxon>Spermatophyta</taxon>
        <taxon>Magnoliopsida</taxon>
        <taxon>Magnoliidae</taxon>
        <taxon>Laurales</taxon>
        <taxon>Lauraceae</taxon>
        <taxon>Persea</taxon>
    </lineage>
</organism>
<dbReference type="Proteomes" id="UP001234297">
    <property type="component" value="Chromosome 2"/>
</dbReference>
<dbReference type="EMBL" id="CM056810">
    <property type="protein sequence ID" value="KAJ8644548.1"/>
    <property type="molecule type" value="Genomic_DNA"/>
</dbReference>
<proteinExistence type="predicted"/>
<evidence type="ECO:0000313" key="1">
    <source>
        <dbReference type="EMBL" id="KAJ8644548.1"/>
    </source>
</evidence>
<reference evidence="1 2" key="1">
    <citation type="journal article" date="2022" name="Hortic Res">
        <title>A haplotype resolved chromosomal level avocado genome allows analysis of novel avocado genes.</title>
        <authorList>
            <person name="Nath O."/>
            <person name="Fletcher S.J."/>
            <person name="Hayward A."/>
            <person name="Shaw L.M."/>
            <person name="Masouleh A.K."/>
            <person name="Furtado A."/>
            <person name="Henry R.J."/>
            <person name="Mitter N."/>
        </authorList>
    </citation>
    <scope>NUCLEOTIDE SEQUENCE [LARGE SCALE GENOMIC DNA]</scope>
    <source>
        <strain evidence="2">cv. Hass</strain>
    </source>
</reference>
<protein>
    <submittedName>
        <fullName evidence="1">Uncharacterized protein</fullName>
    </submittedName>
</protein>
<keyword evidence="2" id="KW-1185">Reference proteome</keyword>